<protein>
    <submittedName>
        <fullName evidence="1">Uncharacterized protein</fullName>
    </submittedName>
</protein>
<name>A0A0K1QJC3_PSEFL</name>
<gene>
    <name evidence="1" type="ORF">B723_05110</name>
</gene>
<proteinExistence type="predicted"/>
<sequence length="63" mass="7072">MHRHSEVEPRLFIFLAHLTNLTITQPYMIQAVTAVKLGCGNSCTRKALAANQNETAIAEIFRM</sequence>
<dbReference type="EMBL" id="CP010945">
    <property type="protein sequence ID" value="AKV05808.1"/>
    <property type="molecule type" value="Genomic_DNA"/>
</dbReference>
<evidence type="ECO:0000313" key="2">
    <source>
        <dbReference type="Proteomes" id="UP000017175"/>
    </source>
</evidence>
<accession>A0A0K1QJC3</accession>
<dbReference type="AlphaFoldDB" id="A0A0K1QJC3"/>
<organism evidence="1 2">
    <name type="scientific">Pseudomonas fluorescens NCIMB 11764</name>
    <dbReference type="NCBI Taxonomy" id="1221522"/>
    <lineage>
        <taxon>Bacteria</taxon>
        <taxon>Pseudomonadati</taxon>
        <taxon>Pseudomonadota</taxon>
        <taxon>Gammaproteobacteria</taxon>
        <taxon>Pseudomonadales</taxon>
        <taxon>Pseudomonadaceae</taxon>
        <taxon>Pseudomonas</taxon>
    </lineage>
</organism>
<evidence type="ECO:0000313" key="1">
    <source>
        <dbReference type="EMBL" id="AKV05808.1"/>
    </source>
</evidence>
<reference evidence="1 2" key="1">
    <citation type="journal article" date="2012" name="J. Bacteriol.">
        <title>Draft genome sequence of the cyanide-utilizing bacterium Pseudomonas fluorescens strain NCIMB 11764.</title>
        <authorList>
            <person name="Vilo C.A."/>
            <person name="Benedik M.J."/>
            <person name="Kunz D.A."/>
            <person name="Dong Q."/>
        </authorList>
    </citation>
    <scope>NUCLEOTIDE SEQUENCE [LARGE SCALE GENOMIC DNA]</scope>
    <source>
        <strain evidence="1 2">NCIMB 11764</strain>
    </source>
</reference>
<dbReference type="Proteomes" id="UP000017175">
    <property type="component" value="Chromosome"/>
</dbReference>